<organism evidence="5 6">
    <name type="scientific">Treponema bryantii</name>
    <dbReference type="NCBI Taxonomy" id="163"/>
    <lineage>
        <taxon>Bacteria</taxon>
        <taxon>Pseudomonadati</taxon>
        <taxon>Spirochaetota</taxon>
        <taxon>Spirochaetia</taxon>
        <taxon>Spirochaetales</taxon>
        <taxon>Treponemataceae</taxon>
        <taxon>Treponema</taxon>
    </lineage>
</organism>
<dbReference type="PANTHER" id="PTHR10434">
    <property type="entry name" value="1-ACYL-SN-GLYCEROL-3-PHOSPHATE ACYLTRANSFERASE"/>
    <property type="match status" value="1"/>
</dbReference>
<evidence type="ECO:0000256" key="3">
    <source>
        <dbReference type="ARBA" id="ARBA00023315"/>
    </source>
</evidence>
<dbReference type="Pfam" id="PF01553">
    <property type="entry name" value="Acyltransferase"/>
    <property type="match status" value="1"/>
</dbReference>
<dbReference type="GO" id="GO:0006654">
    <property type="term" value="P:phosphatidic acid biosynthetic process"/>
    <property type="evidence" value="ECO:0007669"/>
    <property type="project" value="TreeGrafter"/>
</dbReference>
<dbReference type="EMBL" id="FOFU01000002">
    <property type="protein sequence ID" value="SEQ04203.1"/>
    <property type="molecule type" value="Genomic_DNA"/>
</dbReference>
<dbReference type="Proteomes" id="UP000182360">
    <property type="component" value="Unassembled WGS sequence"/>
</dbReference>
<evidence type="ECO:0000256" key="2">
    <source>
        <dbReference type="ARBA" id="ARBA00022679"/>
    </source>
</evidence>
<keyword evidence="6" id="KW-1185">Reference proteome</keyword>
<dbReference type="SUPFAM" id="SSF69593">
    <property type="entry name" value="Glycerol-3-phosphate (1)-acyltransferase"/>
    <property type="match status" value="1"/>
</dbReference>
<dbReference type="InterPro" id="IPR002123">
    <property type="entry name" value="Plipid/glycerol_acylTrfase"/>
</dbReference>
<reference evidence="5 6" key="1">
    <citation type="submission" date="2016-10" db="EMBL/GenBank/DDBJ databases">
        <authorList>
            <person name="de Groot N.N."/>
        </authorList>
    </citation>
    <scope>NUCLEOTIDE SEQUENCE [LARGE SCALE GENOMIC DNA]</scope>
    <source>
        <strain evidence="5 6">B25</strain>
    </source>
</reference>
<keyword evidence="3 5" id="KW-0012">Acyltransferase</keyword>
<dbReference type="AlphaFoldDB" id="A0A1H9CUC2"/>
<accession>A0A1H9CUC2</accession>
<name>A0A1H9CUC2_9SPIR</name>
<dbReference type="SMART" id="SM00563">
    <property type="entry name" value="PlsC"/>
    <property type="match status" value="1"/>
</dbReference>
<keyword evidence="2 5" id="KW-0808">Transferase</keyword>
<dbReference type="CDD" id="cd07989">
    <property type="entry name" value="LPLAT_AGPAT-like"/>
    <property type="match status" value="1"/>
</dbReference>
<evidence type="ECO:0000313" key="5">
    <source>
        <dbReference type="EMBL" id="SEQ04203.1"/>
    </source>
</evidence>
<feature type="domain" description="Phospholipid/glycerol acyltransferase" evidence="4">
    <location>
        <begin position="76"/>
        <end position="191"/>
    </location>
</feature>
<dbReference type="PANTHER" id="PTHR10434:SF66">
    <property type="entry name" value="PHOSPHOLIPID_GLYCEROL ACYLTRANSFERASE DOMAIN-CONTAINING PROTEIN"/>
    <property type="match status" value="1"/>
</dbReference>
<proteinExistence type="predicted"/>
<dbReference type="OrthoDB" id="9803035at2"/>
<protein>
    <submittedName>
        <fullName evidence="5">1-acyl-sn-glycerol-3-phosphate acyltransferase</fullName>
    </submittedName>
</protein>
<evidence type="ECO:0000313" key="6">
    <source>
        <dbReference type="Proteomes" id="UP000182360"/>
    </source>
</evidence>
<evidence type="ECO:0000256" key="1">
    <source>
        <dbReference type="ARBA" id="ARBA00005189"/>
    </source>
</evidence>
<gene>
    <name evidence="5" type="ORF">SAMN04487977_102293</name>
</gene>
<sequence length="243" mass="28249">MNKKRGISILFKAISSNFFKIVVYYPKMVYMAFHQSKYTEDEMYAYCLKMITFAIEESRLKVVPYGLENIPEKDGFYICSNHQEKFDPLAIWYTFPRKVGVILDDSVTHRPFIREVCRLIKSQRLLKRNTHSVVKAYSEITKDLKAGLNYMVFPEGGYEKQDGKLGEFMAGSFKSPQRAHCPILPVAIVDSFKIFDKGFKTTNPIQVHYLKPIAPEEYDGMSTTEIAELVKNRIQEHLNIYQK</sequence>
<dbReference type="GO" id="GO:0003841">
    <property type="term" value="F:1-acylglycerol-3-phosphate O-acyltransferase activity"/>
    <property type="evidence" value="ECO:0007669"/>
    <property type="project" value="TreeGrafter"/>
</dbReference>
<evidence type="ECO:0000259" key="4">
    <source>
        <dbReference type="SMART" id="SM00563"/>
    </source>
</evidence>
<comment type="pathway">
    <text evidence="1">Lipid metabolism.</text>
</comment>